<dbReference type="PANTHER" id="PTHR36508:SF1">
    <property type="entry name" value="PROTEIN SLYX"/>
    <property type="match status" value="1"/>
</dbReference>
<dbReference type="RefSeq" id="WP_154424780.1">
    <property type="nucleotide sequence ID" value="NZ_JAQYGB010000088.1"/>
</dbReference>
<protein>
    <submittedName>
        <fullName evidence="2">SlyX family protein</fullName>
    </submittedName>
</protein>
<reference evidence="2 3" key="1">
    <citation type="submission" date="2019-08" db="EMBL/GenBank/DDBJ databases">
        <title>In-depth cultivation of the pig gut microbiome towards novel bacterial diversity and tailored functional studies.</title>
        <authorList>
            <person name="Wylensek D."/>
            <person name="Hitch T.C.A."/>
            <person name="Clavel T."/>
        </authorList>
    </citation>
    <scope>NUCLEOTIDE SEQUENCE [LARGE SCALE GENOMIC DNA]</scope>
    <source>
        <strain evidence="2 3">NM-380-WT-3C1</strain>
    </source>
</reference>
<gene>
    <name evidence="2" type="ORF">FYJ80_03670</name>
</gene>
<keyword evidence="1" id="KW-0175">Coiled coil</keyword>
<dbReference type="InterPro" id="IPR007236">
    <property type="entry name" value="SlyX"/>
</dbReference>
<dbReference type="AlphaFoldDB" id="A0A7X2PBK8"/>
<dbReference type="Proteomes" id="UP000460549">
    <property type="component" value="Unassembled WGS sequence"/>
</dbReference>
<dbReference type="PANTHER" id="PTHR36508">
    <property type="entry name" value="PROTEIN SLYX"/>
    <property type="match status" value="1"/>
</dbReference>
<proteinExistence type="predicted"/>
<comment type="caution">
    <text evidence="2">The sequence shown here is derived from an EMBL/GenBank/DDBJ whole genome shotgun (WGS) entry which is preliminary data.</text>
</comment>
<evidence type="ECO:0000313" key="3">
    <source>
        <dbReference type="Proteomes" id="UP000460549"/>
    </source>
</evidence>
<accession>A0A7X2PBK8</accession>
<dbReference type="EMBL" id="VUNN01000004">
    <property type="protein sequence ID" value="MSU05879.1"/>
    <property type="molecule type" value="Genomic_DNA"/>
</dbReference>
<name>A0A7X2PBK8_9SPIO</name>
<dbReference type="Pfam" id="PF04102">
    <property type="entry name" value="SlyX"/>
    <property type="match status" value="1"/>
</dbReference>
<organism evidence="2 3">
    <name type="scientific">Bullifex porci</name>
    <dbReference type="NCBI Taxonomy" id="2606638"/>
    <lineage>
        <taxon>Bacteria</taxon>
        <taxon>Pseudomonadati</taxon>
        <taxon>Spirochaetota</taxon>
        <taxon>Spirochaetia</taxon>
        <taxon>Spirochaetales</taxon>
        <taxon>Spirochaetaceae</taxon>
        <taxon>Bullifex</taxon>
    </lineage>
</organism>
<sequence>MNEELEQVEIKVSYLEAQVAELNEVVIEQQKNIDAMNIKLLQVTKKLEELIEEVGSPSRPNRKPPHY</sequence>
<evidence type="ECO:0000256" key="1">
    <source>
        <dbReference type="SAM" id="Coils"/>
    </source>
</evidence>
<keyword evidence="3" id="KW-1185">Reference proteome</keyword>
<feature type="coiled-coil region" evidence="1">
    <location>
        <begin position="5"/>
        <end position="53"/>
    </location>
</feature>
<evidence type="ECO:0000313" key="2">
    <source>
        <dbReference type="EMBL" id="MSU05879.1"/>
    </source>
</evidence>